<comment type="pathway">
    <text evidence="1">Carbohydrate metabolism.</text>
</comment>
<dbReference type="InterPro" id="IPR016143">
    <property type="entry name" value="Citrate_synth-like_sm_a-sub"/>
</dbReference>
<dbReference type="PANTHER" id="PTHR42871">
    <property type="entry name" value="CITRATE SYNTHASE"/>
    <property type="match status" value="1"/>
</dbReference>
<dbReference type="GO" id="GO:0046912">
    <property type="term" value="F:acyltransferase activity, acyl groups converted into alkyl on transfer"/>
    <property type="evidence" value="ECO:0007669"/>
    <property type="project" value="InterPro"/>
</dbReference>
<gene>
    <name evidence="7" type="primary">CS</name>
</gene>
<dbReference type="Pfam" id="PF00285">
    <property type="entry name" value="Citrate_synt"/>
    <property type="match status" value="1"/>
</dbReference>
<dbReference type="AlphaFoldDB" id="A0A2K8DP12"/>
<keyword evidence="3" id="KW-0816">Tricarboxylic acid cycle</keyword>
<dbReference type="PANTHER" id="PTHR42871:SF1">
    <property type="entry name" value="CITRATE SYNTHASE"/>
    <property type="match status" value="1"/>
</dbReference>
<dbReference type="FunFam" id="1.10.230.10:FF:000002">
    <property type="entry name" value="Citrate synthase"/>
    <property type="match status" value="1"/>
</dbReference>
<dbReference type="EMBL" id="KR704690">
    <property type="protein sequence ID" value="AND95600.1"/>
    <property type="molecule type" value="mRNA"/>
</dbReference>
<protein>
    <recommendedName>
        <fullName evidence="5">Citrate synthase</fullName>
    </recommendedName>
</protein>
<dbReference type="VEuPathDB" id="CryptoDB:Cvel_26263"/>
<name>A0A2K8DP12_9ALVE</name>
<dbReference type="InterPro" id="IPR036969">
    <property type="entry name" value="Citrate_synthase_sf"/>
</dbReference>
<dbReference type="GO" id="GO:0032787">
    <property type="term" value="P:monocarboxylic acid metabolic process"/>
    <property type="evidence" value="ECO:0007669"/>
    <property type="project" value="UniProtKB-ARBA"/>
</dbReference>
<dbReference type="InterPro" id="IPR002020">
    <property type="entry name" value="Citrate_synthase"/>
</dbReference>
<organism evidence="7">
    <name type="scientific">Chromera velia</name>
    <dbReference type="NCBI Taxonomy" id="505693"/>
    <lineage>
        <taxon>Eukaryota</taxon>
        <taxon>Sar</taxon>
        <taxon>Alveolata</taxon>
        <taxon>Colpodellida</taxon>
        <taxon>Chromeraceae</taxon>
        <taxon>Chromera</taxon>
    </lineage>
</organism>
<dbReference type="PRINTS" id="PR00143">
    <property type="entry name" value="CITRTSNTHASE"/>
</dbReference>
<keyword evidence="7" id="KW-0012">Acyltransferase</keyword>
<evidence type="ECO:0000313" key="7">
    <source>
        <dbReference type="EMBL" id="AND95600.1"/>
    </source>
</evidence>
<dbReference type="PROSITE" id="PS00480">
    <property type="entry name" value="CITRATE_SYNTHASE"/>
    <property type="match status" value="1"/>
</dbReference>
<evidence type="ECO:0000256" key="2">
    <source>
        <dbReference type="ARBA" id="ARBA00010566"/>
    </source>
</evidence>
<evidence type="ECO:0000256" key="1">
    <source>
        <dbReference type="ARBA" id="ARBA00005007"/>
    </source>
</evidence>
<dbReference type="FunFam" id="1.10.580.10:FF:000005">
    <property type="entry name" value="Citrate synthase"/>
    <property type="match status" value="1"/>
</dbReference>
<proteinExistence type="evidence at transcript level"/>
<comment type="similarity">
    <text evidence="2 5">Belongs to the citrate synthase family.</text>
</comment>
<feature type="region of interest" description="Disordered" evidence="6">
    <location>
        <begin position="1"/>
        <end position="24"/>
    </location>
</feature>
<reference evidence="7" key="2">
    <citation type="journal article" date="2018" name="Genome Biol. Evol.">
        <title>Distribution and Evolution of Peroxisomes in Alveolates (Apicomplexa, Dinoflagellates, Ciliates).</title>
        <authorList>
            <person name="Ludewig-Klingner A.-K."/>
            <person name="Michael V."/>
            <person name="Jarek M."/>
            <person name="Brinkmann H."/>
            <person name="Petersen J."/>
        </authorList>
    </citation>
    <scope>NUCLEOTIDE SEQUENCE</scope>
    <source>
        <strain evidence="7">CCAP 1602/1</strain>
    </source>
</reference>
<keyword evidence="4 5" id="KW-0808">Transferase</keyword>
<dbReference type="InterPro" id="IPR016142">
    <property type="entry name" value="Citrate_synth-like_lrg_a-sub"/>
</dbReference>
<evidence type="ECO:0000256" key="6">
    <source>
        <dbReference type="SAM" id="MobiDB-lite"/>
    </source>
</evidence>
<reference evidence="7" key="1">
    <citation type="submission" date="2015-05" db="EMBL/GenBank/DDBJ databases">
        <authorList>
            <person name="Wang D.B."/>
            <person name="Wang M."/>
        </authorList>
    </citation>
    <scope>NUCLEOTIDE SEQUENCE</scope>
    <source>
        <strain evidence="7">CCAP 1602/1</strain>
    </source>
</reference>
<dbReference type="SUPFAM" id="SSF48256">
    <property type="entry name" value="Citrate synthase"/>
    <property type="match status" value="1"/>
</dbReference>
<dbReference type="Gene3D" id="1.10.580.10">
    <property type="entry name" value="Citrate Synthase, domain 1"/>
    <property type="match status" value="1"/>
</dbReference>
<evidence type="ECO:0000256" key="5">
    <source>
        <dbReference type="RuleBase" id="RU000441"/>
    </source>
</evidence>
<evidence type="ECO:0000256" key="3">
    <source>
        <dbReference type="ARBA" id="ARBA00022532"/>
    </source>
</evidence>
<dbReference type="Gene3D" id="1.10.230.10">
    <property type="entry name" value="Cytochrome P450-Terp, domain 2"/>
    <property type="match status" value="1"/>
</dbReference>
<dbReference type="InterPro" id="IPR019810">
    <property type="entry name" value="Citrate_synthase_AS"/>
</dbReference>
<accession>A0A2K8DP12</accession>
<dbReference type="GO" id="GO:0006099">
    <property type="term" value="P:tricarboxylic acid cycle"/>
    <property type="evidence" value="ECO:0007669"/>
    <property type="project" value="UniProtKB-KW"/>
</dbReference>
<evidence type="ECO:0000256" key="4">
    <source>
        <dbReference type="ARBA" id="ARBA00022679"/>
    </source>
</evidence>
<sequence>MSRLGNLNNHVSGSTGSAPPSQSLTVIDNRTGKEYQLPISDCTVKATDLKQIKSAEGQILRTYDPGYMNTCCCVSRISYIDGDKGILRYRGYPIEQIAERATFEETAFLLLHGELPTDSQLKEFNRSLMKHCHVHEDVKKFISSFRHDAHPMAMFAATMAVNGSLYPSSNPSIAGQDVYKDKAVRNEQILRILGQAPVIGALIHRHRSGQTINGPDESLGYTENFFNMMDKKGEVAYRPNPKLVHALDVLFILHQEHELNCSTAATRHLASSGVDVYTAIAGAIGALYGPRHGGANEAVVRMLETIGSKEEVPKFIESVKKGEKKLMGFGHRVYKNYDPRAKLIRRLADEVFDVVGREPLVEVAMELERVALSDEYFVKRKLYPNVDFYSGLIYKALGFPTDFFPILFVIPRITGWLSHWNEFLDDPDNKIVRPFQVYKGSGLRNFPSGDLKYHPKLTPDEQLVLPFSAEVRRREAGQILYR</sequence>